<reference evidence="1 2" key="1">
    <citation type="journal article" date="2015" name="G3 (Bethesda)">
        <title>Insights into Ongoing Evolution of the Hexachlorocyclohexane Catabolic Pathway from Comparative Genomics of Ten Sphingomonadaceae Strains.</title>
        <authorList>
            <person name="Pearce S.L."/>
            <person name="Oakeshott J.G."/>
            <person name="Pandey G."/>
        </authorList>
    </citation>
    <scope>NUCLEOTIDE SEQUENCE [LARGE SCALE GENOMIC DNA]</scope>
    <source>
        <strain evidence="1 2">LL02</strain>
    </source>
</reference>
<dbReference type="PATRIC" id="fig|1114963.3.peg.2550"/>
<dbReference type="AlphaFoldDB" id="A0A0J8AK95"/>
<organism evidence="1 2">
    <name type="scientific">Novosphingobium barchaimii LL02</name>
    <dbReference type="NCBI Taxonomy" id="1114963"/>
    <lineage>
        <taxon>Bacteria</taxon>
        <taxon>Pseudomonadati</taxon>
        <taxon>Pseudomonadota</taxon>
        <taxon>Alphaproteobacteria</taxon>
        <taxon>Sphingomonadales</taxon>
        <taxon>Sphingomonadaceae</taxon>
        <taxon>Novosphingobium</taxon>
    </lineage>
</organism>
<dbReference type="EMBL" id="JACU01000005">
    <property type="protein sequence ID" value="KMS55065.1"/>
    <property type="molecule type" value="Genomic_DNA"/>
</dbReference>
<sequence length="150" mass="16727">MMDLQRFVTAQDEIFPQIRAELVSGEKRGHWMWFIFPQLAGLGTSSMAERYAIEGLGEARRYLAHPVLGPRLGEVTQLMLGWAGRRSAVAILGPVDAVKFCSSMSLFELAALERSSEADRFGHALDAFCQGRRDERTIEMLNRVSARPAA</sequence>
<keyword evidence="2" id="KW-1185">Reference proteome</keyword>
<dbReference type="Gene3D" id="1.25.40.380">
    <property type="entry name" value="Protein of unknown function DUF1810"/>
    <property type="match status" value="1"/>
</dbReference>
<dbReference type="PIRSF" id="PIRSF008546">
    <property type="entry name" value="UCP008546"/>
    <property type="match status" value="1"/>
</dbReference>
<proteinExistence type="predicted"/>
<evidence type="ECO:0000313" key="2">
    <source>
        <dbReference type="Proteomes" id="UP000052268"/>
    </source>
</evidence>
<comment type="caution">
    <text evidence="1">The sequence shown here is derived from an EMBL/GenBank/DDBJ whole genome shotgun (WGS) entry which is preliminary data.</text>
</comment>
<gene>
    <name evidence="1" type="ORF">V474_18560</name>
</gene>
<dbReference type="SUPFAM" id="SSF140736">
    <property type="entry name" value="Rv1873-like"/>
    <property type="match status" value="1"/>
</dbReference>
<evidence type="ECO:0000313" key="1">
    <source>
        <dbReference type="EMBL" id="KMS55065.1"/>
    </source>
</evidence>
<dbReference type="Proteomes" id="UP000052268">
    <property type="component" value="Unassembled WGS sequence"/>
</dbReference>
<dbReference type="InterPro" id="IPR036287">
    <property type="entry name" value="Rv1873-like_sf"/>
</dbReference>
<dbReference type="Pfam" id="PF08837">
    <property type="entry name" value="DUF1810"/>
    <property type="match status" value="1"/>
</dbReference>
<dbReference type="OrthoDB" id="9801870at2"/>
<accession>A0A0J8AK95</accession>
<name>A0A0J8AK95_9SPHN</name>
<dbReference type="InterPro" id="IPR014937">
    <property type="entry name" value="DUF1810"/>
</dbReference>
<protein>
    <submittedName>
        <fullName evidence="1">Calpastatin</fullName>
    </submittedName>
</protein>